<dbReference type="EnsemblPlants" id="TuG1812G0300002406.01.T02">
    <property type="protein sequence ID" value="TuG1812G0300002406.01.T02"/>
    <property type="gene ID" value="TuG1812G0300002406.01"/>
</dbReference>
<gene>
    <name evidence="2" type="primary">LOC125543900</name>
</gene>
<feature type="region of interest" description="Disordered" evidence="1">
    <location>
        <begin position="1"/>
        <end position="24"/>
    </location>
</feature>
<evidence type="ECO:0000313" key="3">
    <source>
        <dbReference type="Proteomes" id="UP000015106"/>
    </source>
</evidence>
<dbReference type="Proteomes" id="UP000015106">
    <property type="component" value="Chromosome 3"/>
</dbReference>
<dbReference type="Gramene" id="TuG1812G0300002406.01.T02">
    <property type="protein sequence ID" value="TuG1812G0300002406.01.T02"/>
    <property type="gene ID" value="TuG1812G0300002406.01"/>
</dbReference>
<protein>
    <submittedName>
        <fullName evidence="2">Uncharacterized protein</fullName>
    </submittedName>
</protein>
<evidence type="ECO:0000313" key="2">
    <source>
        <dbReference type="EnsemblPlants" id="TuG1812G0300002406.01.T02"/>
    </source>
</evidence>
<dbReference type="AlphaFoldDB" id="A0A8R7PRC1"/>
<keyword evidence="3" id="KW-1185">Reference proteome</keyword>
<reference evidence="2" key="2">
    <citation type="submission" date="2018-03" db="EMBL/GenBank/DDBJ databases">
        <title>The Triticum urartu genome reveals the dynamic nature of wheat genome evolution.</title>
        <authorList>
            <person name="Ling H."/>
            <person name="Ma B."/>
            <person name="Shi X."/>
            <person name="Liu H."/>
            <person name="Dong L."/>
            <person name="Sun H."/>
            <person name="Cao Y."/>
            <person name="Gao Q."/>
            <person name="Zheng S."/>
            <person name="Li Y."/>
            <person name="Yu Y."/>
            <person name="Du H."/>
            <person name="Qi M."/>
            <person name="Li Y."/>
            <person name="Yu H."/>
            <person name="Cui Y."/>
            <person name="Wang N."/>
            <person name="Chen C."/>
            <person name="Wu H."/>
            <person name="Zhao Y."/>
            <person name="Zhang J."/>
            <person name="Li Y."/>
            <person name="Zhou W."/>
            <person name="Zhang B."/>
            <person name="Hu W."/>
            <person name="Eijk M."/>
            <person name="Tang J."/>
            <person name="Witsenboer H."/>
            <person name="Zhao S."/>
            <person name="Li Z."/>
            <person name="Zhang A."/>
            <person name="Wang D."/>
            <person name="Liang C."/>
        </authorList>
    </citation>
    <scope>NUCLEOTIDE SEQUENCE [LARGE SCALE GENOMIC DNA]</scope>
    <source>
        <strain evidence="2">cv. G1812</strain>
    </source>
</reference>
<reference evidence="3" key="1">
    <citation type="journal article" date="2013" name="Nature">
        <title>Draft genome of the wheat A-genome progenitor Triticum urartu.</title>
        <authorList>
            <person name="Ling H.Q."/>
            <person name="Zhao S."/>
            <person name="Liu D."/>
            <person name="Wang J."/>
            <person name="Sun H."/>
            <person name="Zhang C."/>
            <person name="Fan H."/>
            <person name="Li D."/>
            <person name="Dong L."/>
            <person name="Tao Y."/>
            <person name="Gao C."/>
            <person name="Wu H."/>
            <person name="Li Y."/>
            <person name="Cui Y."/>
            <person name="Guo X."/>
            <person name="Zheng S."/>
            <person name="Wang B."/>
            <person name="Yu K."/>
            <person name="Liang Q."/>
            <person name="Yang W."/>
            <person name="Lou X."/>
            <person name="Chen J."/>
            <person name="Feng M."/>
            <person name="Jian J."/>
            <person name="Zhang X."/>
            <person name="Luo G."/>
            <person name="Jiang Y."/>
            <person name="Liu J."/>
            <person name="Wang Z."/>
            <person name="Sha Y."/>
            <person name="Zhang B."/>
            <person name="Wu H."/>
            <person name="Tang D."/>
            <person name="Shen Q."/>
            <person name="Xue P."/>
            <person name="Zou S."/>
            <person name="Wang X."/>
            <person name="Liu X."/>
            <person name="Wang F."/>
            <person name="Yang Y."/>
            <person name="An X."/>
            <person name="Dong Z."/>
            <person name="Zhang K."/>
            <person name="Zhang X."/>
            <person name="Luo M.C."/>
            <person name="Dvorak J."/>
            <person name="Tong Y."/>
            <person name="Wang J."/>
            <person name="Yang H."/>
            <person name="Li Z."/>
            <person name="Wang D."/>
            <person name="Zhang A."/>
            <person name="Wang J."/>
        </authorList>
    </citation>
    <scope>NUCLEOTIDE SEQUENCE</scope>
    <source>
        <strain evidence="3">cv. G1812</strain>
    </source>
</reference>
<accession>A0A8R7PRC1</accession>
<name>A0A8R7PRC1_TRIUA</name>
<proteinExistence type="predicted"/>
<evidence type="ECO:0000256" key="1">
    <source>
        <dbReference type="SAM" id="MobiDB-lite"/>
    </source>
</evidence>
<organism evidence="2 3">
    <name type="scientific">Triticum urartu</name>
    <name type="common">Red wild einkorn</name>
    <name type="synonym">Crithodium urartu</name>
    <dbReference type="NCBI Taxonomy" id="4572"/>
    <lineage>
        <taxon>Eukaryota</taxon>
        <taxon>Viridiplantae</taxon>
        <taxon>Streptophyta</taxon>
        <taxon>Embryophyta</taxon>
        <taxon>Tracheophyta</taxon>
        <taxon>Spermatophyta</taxon>
        <taxon>Magnoliopsida</taxon>
        <taxon>Liliopsida</taxon>
        <taxon>Poales</taxon>
        <taxon>Poaceae</taxon>
        <taxon>BOP clade</taxon>
        <taxon>Pooideae</taxon>
        <taxon>Triticodae</taxon>
        <taxon>Triticeae</taxon>
        <taxon>Triticinae</taxon>
        <taxon>Triticum</taxon>
    </lineage>
</organism>
<sequence>MSLFGLGRNQKTFRPKKSAPSGSKVRILTSQEPNSTVFLVPARATGSGLQHFSILA</sequence>
<reference evidence="2" key="3">
    <citation type="submission" date="2022-06" db="UniProtKB">
        <authorList>
            <consortium name="EnsemblPlants"/>
        </authorList>
    </citation>
    <scope>IDENTIFICATION</scope>
</reference>